<dbReference type="GO" id="GO:0051301">
    <property type="term" value="P:cell division"/>
    <property type="evidence" value="ECO:0007669"/>
    <property type="project" value="UniProtKB-KW"/>
</dbReference>
<evidence type="ECO:0000256" key="4">
    <source>
        <dbReference type="ARBA" id="ARBA00023306"/>
    </source>
</evidence>
<evidence type="ECO:0000259" key="6">
    <source>
        <dbReference type="SMART" id="SM01332"/>
    </source>
</evidence>
<feature type="region of interest" description="Disordered" evidence="5">
    <location>
        <begin position="97"/>
        <end position="137"/>
    </location>
</feature>
<dbReference type="GO" id="GO:0044772">
    <property type="term" value="P:mitotic cell cycle phase transition"/>
    <property type="evidence" value="ECO:0007669"/>
    <property type="project" value="InterPro"/>
</dbReference>
<dbReference type="InterPro" id="IPR004367">
    <property type="entry name" value="Cyclin_C-dom"/>
</dbReference>
<keyword evidence="4" id="KW-0131">Cell cycle</keyword>
<name>A0A7S0IDM5_MICPS</name>
<dbReference type="Pfam" id="PF02984">
    <property type="entry name" value="Cyclin_C"/>
    <property type="match status" value="1"/>
</dbReference>
<dbReference type="AlphaFoldDB" id="A0A7S0IDM5"/>
<evidence type="ECO:0000256" key="5">
    <source>
        <dbReference type="SAM" id="MobiDB-lite"/>
    </source>
</evidence>
<feature type="domain" description="Cyclin C-terminal" evidence="6">
    <location>
        <begin position="345"/>
        <end position="495"/>
    </location>
</feature>
<feature type="region of interest" description="Disordered" evidence="5">
    <location>
        <begin position="1"/>
        <end position="68"/>
    </location>
</feature>
<feature type="compositionally biased region" description="Low complexity" evidence="5">
    <location>
        <begin position="1"/>
        <end position="11"/>
    </location>
</feature>
<dbReference type="EMBL" id="HBEQ01007214">
    <property type="protein sequence ID" value="CAD8518305.1"/>
    <property type="molecule type" value="Transcribed_RNA"/>
</dbReference>
<dbReference type="SUPFAM" id="SSF47954">
    <property type="entry name" value="Cyclin-like"/>
    <property type="match status" value="2"/>
</dbReference>
<evidence type="ECO:0000313" key="7">
    <source>
        <dbReference type="EMBL" id="CAD8518305.1"/>
    </source>
</evidence>
<gene>
    <name evidence="7" type="ORF">MCOM1403_LOCUS5731</name>
</gene>
<evidence type="ECO:0000256" key="1">
    <source>
        <dbReference type="ARBA" id="ARBA00006955"/>
    </source>
</evidence>
<keyword evidence="3" id="KW-0195">Cyclin</keyword>
<feature type="compositionally biased region" description="Basic and acidic residues" evidence="5">
    <location>
        <begin position="12"/>
        <end position="24"/>
    </location>
</feature>
<proteinExistence type="inferred from homology"/>
<comment type="similarity">
    <text evidence="1">Belongs to the cyclin family. Cyclin AB subfamily.</text>
</comment>
<dbReference type="SMART" id="SM01332">
    <property type="entry name" value="Cyclin_C"/>
    <property type="match status" value="1"/>
</dbReference>
<dbReference type="Gene3D" id="1.10.472.10">
    <property type="entry name" value="Cyclin-like"/>
    <property type="match status" value="2"/>
</dbReference>
<dbReference type="InterPro" id="IPR036915">
    <property type="entry name" value="Cyclin-like_sf"/>
</dbReference>
<feature type="compositionally biased region" description="Basic and acidic residues" evidence="5">
    <location>
        <begin position="110"/>
        <end position="120"/>
    </location>
</feature>
<dbReference type="InterPro" id="IPR039361">
    <property type="entry name" value="Cyclin"/>
</dbReference>
<dbReference type="InterPro" id="IPR046965">
    <property type="entry name" value="Cyclin_A/B-like"/>
</dbReference>
<sequence length="501" mass="55239">MVSTRTRSAAAEARKKPALHDITNDGKGGAKRKSAGGQIAEAGPQTVAKEEVPVAARTRSTRKKDSAVAGRADIVAKFAAGQKGDVPAEALEAKFERAANGDATGKKRKPLEPIQHEAPKRKEKRLTRAASRKDADGDEAIVDPEVIDLTCDERLISERGLILATGGDVGAAEDVYPFSVDGGRRLNEKRIELQPYVTNGHLFSIKMRQDLVDWMSQQHSTLELVDETLHLAIRYLDTFLNRRGTESFLARNGAGSEPVPAIPLQPLQANHVLYLNNEELYQPLCNKLKRLGITCIFVAAKVTEVSSPSAHEFADAAEVVTFTRSQLLLAEKALLRELGYFLYHPTSSSFAGAYLARLMPGLRKEGLMEPRAREHRFVADGWNTNPCEDVSEIVDYLLEASTIAHGSLQFSPSAVAAAAVSYTLEKIWGVRWDSMRELHKMSGYTKHDLAKVYAFFDRLVSDAYESEELGRGLHINDKHQNATSILWRKAFFTIEGLDEGS</sequence>
<keyword evidence="2" id="KW-0132">Cell division</keyword>
<protein>
    <recommendedName>
        <fullName evidence="6">Cyclin C-terminal domain-containing protein</fullName>
    </recommendedName>
</protein>
<dbReference type="PANTHER" id="PTHR10177">
    <property type="entry name" value="CYCLINS"/>
    <property type="match status" value="1"/>
</dbReference>
<evidence type="ECO:0000256" key="3">
    <source>
        <dbReference type="ARBA" id="ARBA00023127"/>
    </source>
</evidence>
<accession>A0A7S0IDM5</accession>
<dbReference type="InterPro" id="IPR006671">
    <property type="entry name" value="Cyclin_N"/>
</dbReference>
<reference evidence="7" key="1">
    <citation type="submission" date="2021-01" db="EMBL/GenBank/DDBJ databases">
        <authorList>
            <person name="Corre E."/>
            <person name="Pelletier E."/>
            <person name="Niang G."/>
            <person name="Scheremetjew M."/>
            <person name="Finn R."/>
            <person name="Kale V."/>
            <person name="Holt S."/>
            <person name="Cochrane G."/>
            <person name="Meng A."/>
            <person name="Brown T."/>
            <person name="Cohen L."/>
        </authorList>
    </citation>
    <scope>NUCLEOTIDE SEQUENCE</scope>
    <source>
        <strain evidence="7">CCMP1723</strain>
    </source>
</reference>
<evidence type="ECO:0000256" key="2">
    <source>
        <dbReference type="ARBA" id="ARBA00022618"/>
    </source>
</evidence>
<dbReference type="Pfam" id="PF00134">
    <property type="entry name" value="Cyclin_N"/>
    <property type="match status" value="2"/>
</dbReference>
<organism evidence="7">
    <name type="scientific">Micromonas pusilla</name>
    <name type="common">Picoplanktonic green alga</name>
    <name type="synonym">Chromulina pusilla</name>
    <dbReference type="NCBI Taxonomy" id="38833"/>
    <lineage>
        <taxon>Eukaryota</taxon>
        <taxon>Viridiplantae</taxon>
        <taxon>Chlorophyta</taxon>
        <taxon>Mamiellophyceae</taxon>
        <taxon>Mamiellales</taxon>
        <taxon>Mamiellaceae</taxon>
        <taxon>Micromonas</taxon>
    </lineage>
</organism>
<dbReference type="GO" id="GO:0016538">
    <property type="term" value="F:cyclin-dependent protein serine/threonine kinase regulator activity"/>
    <property type="evidence" value="ECO:0007669"/>
    <property type="project" value="InterPro"/>
</dbReference>
<dbReference type="PIRSF" id="PIRSF001771">
    <property type="entry name" value="Cyclin_A_B_D_E"/>
    <property type="match status" value="1"/>
</dbReference>